<dbReference type="EMBL" id="BTRK01000003">
    <property type="protein sequence ID" value="GMR43735.1"/>
    <property type="molecule type" value="Genomic_DNA"/>
</dbReference>
<protein>
    <submittedName>
        <fullName evidence="1">Uncharacterized protein</fullName>
    </submittedName>
</protein>
<name>A0AAN4ZTU8_9BILA</name>
<evidence type="ECO:0000313" key="2">
    <source>
        <dbReference type="Proteomes" id="UP001328107"/>
    </source>
</evidence>
<dbReference type="AlphaFoldDB" id="A0AAN4ZTU8"/>
<accession>A0AAN4ZTU8</accession>
<evidence type="ECO:0000313" key="1">
    <source>
        <dbReference type="EMBL" id="GMR43735.1"/>
    </source>
</evidence>
<keyword evidence="2" id="KW-1185">Reference proteome</keyword>
<sequence length="60" mass="6950">SFIRILHRGIAQIFRPSRSFHLAILSKIRNSTLKIIRNSSHIINHAINQSSNNVVFFLDH</sequence>
<organism evidence="1 2">
    <name type="scientific">Pristionchus mayeri</name>
    <dbReference type="NCBI Taxonomy" id="1317129"/>
    <lineage>
        <taxon>Eukaryota</taxon>
        <taxon>Metazoa</taxon>
        <taxon>Ecdysozoa</taxon>
        <taxon>Nematoda</taxon>
        <taxon>Chromadorea</taxon>
        <taxon>Rhabditida</taxon>
        <taxon>Rhabditina</taxon>
        <taxon>Diplogasteromorpha</taxon>
        <taxon>Diplogasteroidea</taxon>
        <taxon>Neodiplogasteridae</taxon>
        <taxon>Pristionchus</taxon>
    </lineage>
</organism>
<feature type="non-terminal residue" evidence="1">
    <location>
        <position position="60"/>
    </location>
</feature>
<dbReference type="Proteomes" id="UP001328107">
    <property type="component" value="Unassembled WGS sequence"/>
</dbReference>
<comment type="caution">
    <text evidence="1">The sequence shown here is derived from an EMBL/GenBank/DDBJ whole genome shotgun (WGS) entry which is preliminary data.</text>
</comment>
<gene>
    <name evidence="1" type="ORF">PMAYCL1PPCAC_13930</name>
</gene>
<feature type="non-terminal residue" evidence="1">
    <location>
        <position position="1"/>
    </location>
</feature>
<reference evidence="2" key="1">
    <citation type="submission" date="2022-10" db="EMBL/GenBank/DDBJ databases">
        <title>Genome assembly of Pristionchus species.</title>
        <authorList>
            <person name="Yoshida K."/>
            <person name="Sommer R.J."/>
        </authorList>
    </citation>
    <scope>NUCLEOTIDE SEQUENCE [LARGE SCALE GENOMIC DNA]</scope>
    <source>
        <strain evidence="2">RS5460</strain>
    </source>
</reference>
<proteinExistence type="predicted"/>